<dbReference type="EMBL" id="RKMG01000004">
    <property type="protein sequence ID" value="RPA62406.1"/>
    <property type="molecule type" value="Genomic_DNA"/>
</dbReference>
<keyword evidence="3 6" id="KW-1133">Transmembrane helix</keyword>
<accession>A0A3N4GP36</accession>
<name>A0A3N4GP36_9LACT</name>
<dbReference type="Proteomes" id="UP000273977">
    <property type="component" value="Unassembled WGS sequence"/>
</dbReference>
<feature type="transmembrane region" description="Helical" evidence="6">
    <location>
        <begin position="104"/>
        <end position="124"/>
    </location>
</feature>
<evidence type="ECO:0000256" key="4">
    <source>
        <dbReference type="ARBA" id="ARBA00023136"/>
    </source>
</evidence>
<dbReference type="InterPro" id="IPR000292">
    <property type="entry name" value="For/NO2_transpt"/>
</dbReference>
<feature type="transmembrane region" description="Helical" evidence="6">
    <location>
        <begin position="152"/>
        <end position="171"/>
    </location>
</feature>
<dbReference type="PANTHER" id="PTHR30520:SF6">
    <property type="entry name" value="FORMATE_NITRATE FAMILY TRANSPORTER (EUROFUNG)"/>
    <property type="match status" value="1"/>
</dbReference>
<reference evidence="7 8" key="1">
    <citation type="submission" date="2018-11" db="EMBL/GenBank/DDBJ databases">
        <title>Aerococcus sp. SJQ22, whole genome shotgun sequence.</title>
        <authorList>
            <person name="Sun L."/>
            <person name="Gao X."/>
            <person name="Chen W."/>
            <person name="Huang K."/>
        </authorList>
    </citation>
    <scope>NUCLEOTIDE SEQUENCE [LARGE SCALE GENOMIC DNA]</scope>
    <source>
        <strain evidence="7 8">SJQ22</strain>
    </source>
</reference>
<evidence type="ECO:0000256" key="2">
    <source>
        <dbReference type="ARBA" id="ARBA00022692"/>
    </source>
</evidence>
<proteinExistence type="inferred from homology"/>
<comment type="caution">
    <text evidence="7">The sequence shown here is derived from an EMBL/GenBank/DDBJ whole genome shotgun (WGS) entry which is preliminary data.</text>
</comment>
<dbReference type="AlphaFoldDB" id="A0A3N4GP36"/>
<feature type="transmembrane region" description="Helical" evidence="6">
    <location>
        <begin position="24"/>
        <end position="45"/>
    </location>
</feature>
<keyword evidence="2 6" id="KW-0812">Transmembrane</keyword>
<evidence type="ECO:0000256" key="5">
    <source>
        <dbReference type="ARBA" id="ARBA00049660"/>
    </source>
</evidence>
<feature type="transmembrane region" description="Helical" evidence="6">
    <location>
        <begin position="221"/>
        <end position="244"/>
    </location>
</feature>
<protein>
    <submittedName>
        <fullName evidence="7">Formate/nitrite transporter family protein</fullName>
    </submittedName>
</protein>
<evidence type="ECO:0000256" key="6">
    <source>
        <dbReference type="SAM" id="Phobius"/>
    </source>
</evidence>
<dbReference type="Gene3D" id="1.20.1080.10">
    <property type="entry name" value="Glycerol uptake facilitator protein"/>
    <property type="match status" value="1"/>
</dbReference>
<dbReference type="Pfam" id="PF01226">
    <property type="entry name" value="Form_Nir_trans"/>
    <property type="match status" value="1"/>
</dbReference>
<dbReference type="RefSeq" id="WP_123779312.1">
    <property type="nucleotide sequence ID" value="NZ_RKMG01000004.1"/>
</dbReference>
<sequence length="250" mass="26640">MDILAGDLFALTADKGLKKTQTSLWHTFLLSCLAGIYIGLGYIAYLKVVSSVDGPYTSLIGASLFPLGLTLVIVAGAQLFTGNCMDVFMAYISKQISLKALIKNWALVFFGNFVGSFLLAFIYGEGLGFTQSLLASGELETIINGKISATPLQMIISGIFCNILVCLGVWLANSSKSNGHKMLLLWMPVTIFVYLGLQHSVANMFLLSAGLFAGVNSISELVINLVLVGLGNIIGGAFVVGGIYGQVYQK</sequence>
<organism evidence="7 8">
    <name type="scientific">Aerococcus agrisoli</name>
    <dbReference type="NCBI Taxonomy" id="2487350"/>
    <lineage>
        <taxon>Bacteria</taxon>
        <taxon>Bacillati</taxon>
        <taxon>Bacillota</taxon>
        <taxon>Bacilli</taxon>
        <taxon>Lactobacillales</taxon>
        <taxon>Aerococcaceae</taxon>
        <taxon>Aerococcus</taxon>
    </lineage>
</organism>
<comment type="subcellular location">
    <subcellularLocation>
        <location evidence="1">Membrane</location>
        <topology evidence="1">Multi-pass membrane protein</topology>
    </subcellularLocation>
</comment>
<dbReference type="OrthoDB" id="9786493at2"/>
<evidence type="ECO:0000313" key="7">
    <source>
        <dbReference type="EMBL" id="RPA62406.1"/>
    </source>
</evidence>
<dbReference type="InterPro" id="IPR023271">
    <property type="entry name" value="Aquaporin-like"/>
</dbReference>
<feature type="transmembrane region" description="Helical" evidence="6">
    <location>
        <begin position="65"/>
        <end position="92"/>
    </location>
</feature>
<keyword evidence="8" id="KW-1185">Reference proteome</keyword>
<keyword evidence="4 6" id="KW-0472">Membrane</keyword>
<dbReference type="GO" id="GO:0015499">
    <property type="term" value="F:formate transmembrane transporter activity"/>
    <property type="evidence" value="ECO:0007669"/>
    <property type="project" value="TreeGrafter"/>
</dbReference>
<evidence type="ECO:0000256" key="1">
    <source>
        <dbReference type="ARBA" id="ARBA00004141"/>
    </source>
</evidence>
<dbReference type="GO" id="GO:0005886">
    <property type="term" value="C:plasma membrane"/>
    <property type="evidence" value="ECO:0007669"/>
    <property type="project" value="TreeGrafter"/>
</dbReference>
<feature type="transmembrane region" description="Helical" evidence="6">
    <location>
        <begin position="183"/>
        <end position="201"/>
    </location>
</feature>
<evidence type="ECO:0000313" key="8">
    <source>
        <dbReference type="Proteomes" id="UP000273977"/>
    </source>
</evidence>
<gene>
    <name evidence="7" type="ORF">EF384_01965</name>
</gene>
<dbReference type="PANTHER" id="PTHR30520">
    <property type="entry name" value="FORMATE TRANSPORTER-RELATED"/>
    <property type="match status" value="1"/>
</dbReference>
<comment type="similarity">
    <text evidence="5">Belongs to the FNT transporter (TC 1.A.16) family.</text>
</comment>
<evidence type="ECO:0000256" key="3">
    <source>
        <dbReference type="ARBA" id="ARBA00022989"/>
    </source>
</evidence>